<feature type="domain" description="Peptidase S74" evidence="3">
    <location>
        <begin position="351"/>
        <end position="466"/>
    </location>
</feature>
<evidence type="ECO:0000256" key="1">
    <source>
        <dbReference type="SAM" id="Coils"/>
    </source>
</evidence>
<dbReference type="AlphaFoldDB" id="A0A172TVC2"/>
<keyword evidence="5" id="KW-1185">Reference proteome</keyword>
<sequence length="489" mass="52006">MIKQFFCIGLLIAFTQLQAQVGIGTSTPHNSAQLEVTSIDKGLLIPRMTASQRTAIVSPATGLLIYQTDNPAGFYFHNGTAWVQLGINNGWSLTGNAATTTSNFIGTTDWQPLIFRAGNNLVGQLYPAGDNTSFGQLALKASTGKYNTAMGTSSLEYNTSGTSNTATGEASLRMNASGSFNVANGLNALYTNTAGNYNTAMGFHALYFTATTSGNTAVGSEALYSNKADANTGLGYLALFSNANGANNTAVGYQALFSSTNRGQNTAVGSTALKSNTIGELSTAVGSGALLTNTDGTKNTAVGAAADVLSSSLTNATAIGYGAIVDASHKVRIGNASVTSIGGQVGWTTFSDGRFKDDIKEDVPGLSFIKRLRPVTYTVNKNKLATHFGQHSDNINSTPKRNYRETGFIAQEVEKAAKELHYDFNGVDIPSNDSALYGIRYSEFVMPLVKAVQEQQQMIEVLQQENKTYKEQLKSIEDRLKKLEAIIHK</sequence>
<dbReference type="EMBL" id="CP011390">
    <property type="protein sequence ID" value="ANE50687.1"/>
    <property type="molecule type" value="Genomic_DNA"/>
</dbReference>
<dbReference type="KEGG" id="fla:SY85_09415"/>
<feature type="signal peptide" evidence="2">
    <location>
        <begin position="1"/>
        <end position="19"/>
    </location>
</feature>
<accession>A0A172TVC2</accession>
<proteinExistence type="predicted"/>
<dbReference type="RefSeq" id="WP_066403902.1">
    <property type="nucleotide sequence ID" value="NZ_CP011390.1"/>
</dbReference>
<dbReference type="STRING" id="1492898.SY85_09415"/>
<dbReference type="Pfam" id="PF13884">
    <property type="entry name" value="Peptidase_S74"/>
    <property type="match status" value="1"/>
</dbReference>
<evidence type="ECO:0000313" key="5">
    <source>
        <dbReference type="Proteomes" id="UP000077177"/>
    </source>
</evidence>
<dbReference type="PROSITE" id="PS51688">
    <property type="entry name" value="ICA"/>
    <property type="match status" value="1"/>
</dbReference>
<organism evidence="4 5">
    <name type="scientific">Flavisolibacter tropicus</name>
    <dbReference type="NCBI Taxonomy" id="1492898"/>
    <lineage>
        <taxon>Bacteria</taxon>
        <taxon>Pseudomonadati</taxon>
        <taxon>Bacteroidota</taxon>
        <taxon>Chitinophagia</taxon>
        <taxon>Chitinophagales</taxon>
        <taxon>Chitinophagaceae</taxon>
        <taxon>Flavisolibacter</taxon>
    </lineage>
</organism>
<name>A0A172TVC2_9BACT</name>
<dbReference type="Gene3D" id="2.150.10.10">
    <property type="entry name" value="Serralysin-like metalloprotease, C-terminal"/>
    <property type="match status" value="1"/>
</dbReference>
<dbReference type="PATRIC" id="fig|1492898.3.peg.2027"/>
<evidence type="ECO:0000313" key="4">
    <source>
        <dbReference type="EMBL" id="ANE50687.1"/>
    </source>
</evidence>
<reference evidence="5" key="1">
    <citation type="submission" date="2015-01" db="EMBL/GenBank/DDBJ databases">
        <title>Flavisolibacter sp./LCS9/ whole genome sequencing.</title>
        <authorList>
            <person name="Kim M.K."/>
            <person name="Srinivasan S."/>
            <person name="Lee J.-J."/>
        </authorList>
    </citation>
    <scope>NUCLEOTIDE SEQUENCE [LARGE SCALE GENOMIC DNA]</scope>
    <source>
        <strain evidence="5">LCS9</strain>
    </source>
</reference>
<dbReference type="OrthoDB" id="9807669at2"/>
<keyword evidence="2" id="KW-0732">Signal</keyword>
<keyword evidence="1" id="KW-0175">Coiled coil</keyword>
<dbReference type="Proteomes" id="UP000077177">
    <property type="component" value="Chromosome"/>
</dbReference>
<gene>
    <name evidence="4" type="ORF">SY85_09415</name>
</gene>
<dbReference type="InterPro" id="IPR011049">
    <property type="entry name" value="Serralysin-like_metalloprot_C"/>
</dbReference>
<protein>
    <recommendedName>
        <fullName evidence="3">Peptidase S74 domain-containing protein</fullName>
    </recommendedName>
</protein>
<evidence type="ECO:0000256" key="2">
    <source>
        <dbReference type="SAM" id="SignalP"/>
    </source>
</evidence>
<evidence type="ECO:0000259" key="3">
    <source>
        <dbReference type="PROSITE" id="PS51688"/>
    </source>
</evidence>
<feature type="chain" id="PRO_5008001204" description="Peptidase S74 domain-containing protein" evidence="2">
    <location>
        <begin position="20"/>
        <end position="489"/>
    </location>
</feature>
<dbReference type="InterPro" id="IPR030392">
    <property type="entry name" value="S74_ICA"/>
</dbReference>
<feature type="coiled-coil region" evidence="1">
    <location>
        <begin position="452"/>
        <end position="486"/>
    </location>
</feature>
<reference evidence="4 5" key="2">
    <citation type="journal article" date="2016" name="Int. J. Syst. Evol. Microbiol.">
        <title>Flavisolibacter tropicus sp. nov., isolated from tropical soil.</title>
        <authorList>
            <person name="Lee J.J."/>
            <person name="Kang M.S."/>
            <person name="Kim G.S."/>
            <person name="Lee C.S."/>
            <person name="Lim S."/>
            <person name="Lee J."/>
            <person name="Roh S.H."/>
            <person name="Kang H."/>
            <person name="Ha J.M."/>
            <person name="Bae S."/>
            <person name="Jung H.Y."/>
            <person name="Kim M.K."/>
        </authorList>
    </citation>
    <scope>NUCLEOTIDE SEQUENCE [LARGE SCALE GENOMIC DNA]</scope>
    <source>
        <strain evidence="4 5">LCS9</strain>
    </source>
</reference>